<protein>
    <submittedName>
        <fullName evidence="1">Uncharacterized protein</fullName>
    </submittedName>
</protein>
<evidence type="ECO:0000313" key="2">
    <source>
        <dbReference type="Proteomes" id="UP000019322"/>
    </source>
</evidence>
<dbReference type="KEGG" id="smul:SMUL_1859"/>
<reference evidence="1 2" key="1">
    <citation type="journal article" date="2014" name="Environ. Microbiol.">
        <title>Insights into organohalide respiration and the versatile catabolism of Sulfurospirillum multivorans gained from comparative genomics and physiological studies.</title>
        <authorList>
            <person name="Goris T."/>
            <person name="Schubert T."/>
            <person name="Gadkari J."/>
            <person name="Wubet T."/>
            <person name="Tarkka M."/>
            <person name="Buscot F."/>
            <person name="Adrian L."/>
            <person name="Diekert G."/>
        </authorList>
    </citation>
    <scope>NUCLEOTIDE SEQUENCE [LARGE SCALE GENOMIC DNA]</scope>
    <source>
        <strain evidence="2">DM 12446 / JCM 15788 / NBRC 109480</strain>
    </source>
</reference>
<dbReference type="RefSeq" id="WP_025344986.1">
    <property type="nucleotide sequence ID" value="NZ_CP007201.1"/>
</dbReference>
<evidence type="ECO:0000313" key="1">
    <source>
        <dbReference type="EMBL" id="AHJ13114.1"/>
    </source>
</evidence>
<sequence length="82" mass="9238">MVAHGVDIKKDLTNAQKNKLFLDAIDGETKAKVLANIANHYGISNEKAYEEVTDNEAEHLLDYVTGRERTATHVLMQRHMCV</sequence>
<organism evidence="1 2">
    <name type="scientific">Sulfurospirillum multivorans (strain DM 12446 / JCM 15788 / NBRC 109480)</name>
    <dbReference type="NCBI Taxonomy" id="1150621"/>
    <lineage>
        <taxon>Bacteria</taxon>
        <taxon>Pseudomonadati</taxon>
        <taxon>Campylobacterota</taxon>
        <taxon>Epsilonproteobacteria</taxon>
        <taxon>Campylobacterales</taxon>
        <taxon>Sulfurospirillaceae</taxon>
        <taxon>Sulfurospirillum</taxon>
    </lineage>
</organism>
<accession>A0AA86AMR1</accession>
<gene>
    <name evidence="1" type="ORF">SMUL_1859</name>
</gene>
<dbReference type="EMBL" id="CP007201">
    <property type="protein sequence ID" value="AHJ13114.1"/>
    <property type="molecule type" value="Genomic_DNA"/>
</dbReference>
<dbReference type="Proteomes" id="UP000019322">
    <property type="component" value="Chromosome"/>
</dbReference>
<proteinExistence type="predicted"/>
<dbReference type="AlphaFoldDB" id="A0AA86AMR1"/>
<name>A0AA86AMR1_SULMK</name>